<evidence type="ECO:0000313" key="7">
    <source>
        <dbReference type="Proteomes" id="UP000515163"/>
    </source>
</evidence>
<dbReference type="InterPro" id="IPR041510">
    <property type="entry name" value="DUF5523"/>
</dbReference>
<feature type="compositionally biased region" description="Basic and acidic residues" evidence="2">
    <location>
        <begin position="609"/>
        <end position="625"/>
    </location>
</feature>
<dbReference type="InterPro" id="IPR056290">
    <property type="entry name" value="CEPT76/DRC7_peptidase-like_dom"/>
</dbReference>
<feature type="region of interest" description="Disordered" evidence="2">
    <location>
        <begin position="591"/>
        <end position="625"/>
    </location>
</feature>
<keyword evidence="1" id="KW-0175">Coiled coil</keyword>
<evidence type="ECO:0000259" key="4">
    <source>
        <dbReference type="Pfam" id="PF17661"/>
    </source>
</evidence>
<dbReference type="Pfam" id="PF24656">
    <property type="entry name" value="CEPT76_peptidase"/>
    <property type="match status" value="1"/>
</dbReference>
<dbReference type="GO" id="GO:1904491">
    <property type="term" value="P:protein localization to ciliary transition zone"/>
    <property type="evidence" value="ECO:0007669"/>
    <property type="project" value="TreeGrafter"/>
</dbReference>
<feature type="compositionally biased region" description="Polar residues" evidence="2">
    <location>
        <begin position="114"/>
        <end position="125"/>
    </location>
</feature>
<dbReference type="InterPro" id="IPR028928">
    <property type="entry name" value="CC2D2AN-C2"/>
</dbReference>
<dbReference type="InterPro" id="IPR056288">
    <property type="entry name" value="CEP76_C"/>
</dbReference>
<feature type="domain" description="CC2D2A N-terminal C2" evidence="3">
    <location>
        <begin position="640"/>
        <end position="819"/>
    </location>
</feature>
<dbReference type="RefSeq" id="XP_031567301.1">
    <property type="nucleotide sequence ID" value="XM_031711441.1"/>
</dbReference>
<feature type="compositionally biased region" description="Gly residues" evidence="2">
    <location>
        <begin position="1026"/>
        <end position="1036"/>
    </location>
</feature>
<feature type="region of interest" description="Disordered" evidence="2">
    <location>
        <begin position="461"/>
        <end position="480"/>
    </location>
</feature>
<name>A0A6P8IK49_ACTTE</name>
<feature type="region of interest" description="Disordered" evidence="2">
    <location>
        <begin position="90"/>
        <end position="184"/>
    </location>
</feature>
<feature type="domain" description="Centrosomal protein of 76 kDa C-terminal" evidence="5">
    <location>
        <begin position="1442"/>
        <end position="1559"/>
    </location>
</feature>
<dbReference type="Proteomes" id="UP000515163">
    <property type="component" value="Unplaced"/>
</dbReference>
<feature type="compositionally biased region" description="Polar residues" evidence="2">
    <location>
        <begin position="147"/>
        <end position="159"/>
    </location>
</feature>
<dbReference type="GO" id="GO:1905515">
    <property type="term" value="P:non-motile cilium assembly"/>
    <property type="evidence" value="ECO:0007669"/>
    <property type="project" value="TreeGrafter"/>
</dbReference>
<proteinExistence type="predicted"/>
<evidence type="ECO:0000259" key="6">
    <source>
        <dbReference type="Pfam" id="PF24656"/>
    </source>
</evidence>
<evidence type="ECO:0000313" key="8">
    <source>
        <dbReference type="RefSeq" id="XP_031567301.1"/>
    </source>
</evidence>
<dbReference type="PANTHER" id="PTHR20837">
    <property type="entry name" value="CENTROSOMAL PROTEIN-RELATED"/>
    <property type="match status" value="1"/>
</dbReference>
<dbReference type="OrthoDB" id="2162143at2759"/>
<feature type="region of interest" description="Disordered" evidence="2">
    <location>
        <begin position="261"/>
        <end position="280"/>
    </location>
</feature>
<dbReference type="GO" id="GO:0035869">
    <property type="term" value="C:ciliary transition zone"/>
    <property type="evidence" value="ECO:0007669"/>
    <property type="project" value="TreeGrafter"/>
</dbReference>
<dbReference type="InParanoid" id="A0A6P8IK49"/>
<protein>
    <submittedName>
        <fullName evidence="8">Coiled-coil and C2 domain-containing protein 2A-like</fullName>
    </submittedName>
</protein>
<evidence type="ECO:0000256" key="1">
    <source>
        <dbReference type="SAM" id="Coils"/>
    </source>
</evidence>
<reference evidence="8" key="1">
    <citation type="submission" date="2025-08" db="UniProtKB">
        <authorList>
            <consortium name="RefSeq"/>
        </authorList>
    </citation>
    <scope>IDENTIFICATION</scope>
</reference>
<feature type="region of interest" description="Disordered" evidence="2">
    <location>
        <begin position="1006"/>
        <end position="1042"/>
    </location>
</feature>
<dbReference type="GeneID" id="116302210"/>
<sequence>MDDTNSVLLEKMKKRRAAMEATIMSETNSYQSDADETMHQTRTHSNTLTPSRMADDTVTEIQTLSPGGADETLVQDLDQDHDMLQNLQTRRQQRKEELSRTLESGPSGGAWGEQAQSQQPSTSALPESPSGPGPRLQKLTTGDDRLSPSTAGDSMNLNASIRERLRSKVRGRQAMGALEETTPERRLKGLRDHPLPTRFDEAGLAGLDEMEEEEDKALQESIASVNRWKKMARMTHIRHPDGAPSEEEAYNFFVGSMDTEGTDQKDATTEQVTEVPDEGLPTFWGKPRYVPQYKQLEIESTIYKVPSILAVPIDKKVPEGREPRYLEEEGFYVGKPPPVCFSNLNIMEDRLVGTDKKLIWFGEDGHLKRLANPLREKSTRPTPVIAPEELDRIPEGQYQLDVDSSTITFTHHPLFSKEHVLASRLQQLYKQYCQRRKKALSAHLTDKLTALKIARRQIQEGEMEARRSNKNKEATDREKRARDYLQQIKDVRRLRDTEDYSDRTLIKSMLQCWKDIKSLRDAQGYTTTPIKLVIHKEEADPNEVELYRIELEEELRERIEEFESEYQQQLATYESELREWKRIMKKRKRKQEQLVSQGDGEQTSLMDGEAPHKPVRPAEFDEETERQKILENARKMRRTPGEPILIPEVHNTTSITPPEQCPRTEVLRRNDVQRWSAFIKVLFNEKEVSKTSVKRLTSDFTIHFGEIHNIQIVEWPESIKLQIIESGVPNKLLVELFIPVPEIGRVTGRAELESLEFSSNQMIAYKHEGVGSGHVINLGIPNNTGEPPFFDQEILLTSGYLLTGVSWALDNDGRPMAPPLSLTGVDKSLSALRRYDAMAALGAAGMVDMQNLAKWIAESHLDPNDPANADIMSIMKMGMDGAEAPRFFRLNQLEAESEFVTKEEMERSKRFQLIHLRDQGVSVREEVTQRSLVAKRQMELKDMVIEDEVPDIGTLGIRIGQLFAPRRPLRPVRKERKVVGAQNLTVTDVKVLVNVVRALDIPIRNEHQRTARSPDNRFGATSSRQPGGGPVAGGQSGQSRVQDHSDQLLVRPFIEAVFQGNFAKTSVAEGPNPSWNEQLIIPFRAPKNDYSPENLQTVNDVMYLNLFDELVYDILQDDRQRGTSVHQRLERHWLGSIEIPFSTIYFNGKVEGTFRVNTPPVLLGYHHQKRSLGSGTNVQVKHDTLLTIFVTIEPALQPSHPMAERFESNESEKLLHNAQLWLSGLRKKFPKREYKALATDLVGKKVFITRYIRAQKPPMELLNQTQKEMELLARYVSLVPYVSDSAAFPDLCDIWATSDQFLQMLAGDEEEHAILLCNYLTHRGRGKAYVVLGTGIPEGSTAYVLTVVDGKHQLWNAHTGRSYDVHDPHCPLKSLGCVFNEENIWANVQENDEPFRLIYDFTKPNLWQPFFSKKYPRPALSSVQKETLEYRTVDREYVIRTQDRVEKLLMDKIMSWRPRFVTRWNRYCTQAFRNLLSNIEQTVGQANPDSHTAELDQILSSYQLSGFPINMPFTDIPPVMDAVYSTGVHSIEDPDVEFALATHIHPYPHGVMSLWVYVGTLKRKGAY</sequence>
<evidence type="ECO:0000256" key="2">
    <source>
        <dbReference type="SAM" id="MobiDB-lite"/>
    </source>
</evidence>
<feature type="domain" description="DUF5523" evidence="4">
    <location>
        <begin position="289"/>
        <end position="391"/>
    </location>
</feature>
<dbReference type="Pfam" id="PF17661">
    <property type="entry name" value="DUF5523"/>
    <property type="match status" value="1"/>
</dbReference>
<dbReference type="KEGG" id="aten:116302210"/>
<evidence type="ECO:0000259" key="3">
    <source>
        <dbReference type="Pfam" id="PF15625"/>
    </source>
</evidence>
<gene>
    <name evidence="8" type="primary">LOC116302210</name>
</gene>
<keyword evidence="7" id="KW-1185">Reference proteome</keyword>
<feature type="compositionally biased region" description="Basic and acidic residues" evidence="2">
    <location>
        <begin position="1006"/>
        <end position="1015"/>
    </location>
</feature>
<dbReference type="InterPro" id="IPR052434">
    <property type="entry name" value="Tectonic-like_complex_comp"/>
</dbReference>
<dbReference type="Pfam" id="PF24652">
    <property type="entry name" value="CEP76_C"/>
    <property type="match status" value="1"/>
</dbReference>
<organism evidence="7 8">
    <name type="scientific">Actinia tenebrosa</name>
    <name type="common">Australian red waratah sea anemone</name>
    <dbReference type="NCBI Taxonomy" id="6105"/>
    <lineage>
        <taxon>Eukaryota</taxon>
        <taxon>Metazoa</taxon>
        <taxon>Cnidaria</taxon>
        <taxon>Anthozoa</taxon>
        <taxon>Hexacorallia</taxon>
        <taxon>Actiniaria</taxon>
        <taxon>Actiniidae</taxon>
        <taxon>Actinia</taxon>
    </lineage>
</organism>
<dbReference type="PANTHER" id="PTHR20837:SF0">
    <property type="entry name" value="COILED-COIL AND C2 DOMAIN-CONTAINING PROTEIN 2A"/>
    <property type="match status" value="1"/>
</dbReference>
<accession>A0A6P8IK49</accession>
<feature type="compositionally biased region" description="Polar residues" evidence="2">
    <location>
        <begin position="593"/>
        <end position="605"/>
    </location>
</feature>
<feature type="domain" description="CEP76/DRC7 peptidase-like" evidence="6">
    <location>
        <begin position="1293"/>
        <end position="1410"/>
    </location>
</feature>
<feature type="coiled-coil region" evidence="1">
    <location>
        <begin position="552"/>
        <end position="590"/>
    </location>
</feature>
<dbReference type="Pfam" id="PF15625">
    <property type="entry name" value="CC2D2AN-C2"/>
    <property type="match status" value="1"/>
</dbReference>
<dbReference type="Gene3D" id="3.10.620.30">
    <property type="match status" value="1"/>
</dbReference>
<feature type="region of interest" description="Disordered" evidence="2">
    <location>
        <begin position="26"/>
        <end position="56"/>
    </location>
</feature>
<dbReference type="FunCoup" id="A0A6P8IK49">
    <property type="interactions" value="152"/>
</dbReference>
<evidence type="ECO:0000259" key="5">
    <source>
        <dbReference type="Pfam" id="PF24652"/>
    </source>
</evidence>